<name>A0ABU2SSM2_9ACTN</name>
<dbReference type="SUPFAM" id="SSF160631">
    <property type="entry name" value="SMI1/KNR4-like"/>
    <property type="match status" value="1"/>
</dbReference>
<keyword evidence="2" id="KW-1185">Reference proteome</keyword>
<accession>A0ABU2SSM2</accession>
<protein>
    <submittedName>
        <fullName evidence="1">SMI1/KNR4 family protein</fullName>
    </submittedName>
</protein>
<dbReference type="InterPro" id="IPR037883">
    <property type="entry name" value="Knr4/Smi1-like_sf"/>
</dbReference>
<dbReference type="Proteomes" id="UP001180531">
    <property type="component" value="Unassembled WGS sequence"/>
</dbReference>
<gene>
    <name evidence="1" type="ORF">RM609_22045</name>
</gene>
<reference evidence="1" key="1">
    <citation type="submission" date="2024-05" db="EMBL/GenBank/DDBJ databases">
        <title>30 novel species of actinomycetes from the DSMZ collection.</title>
        <authorList>
            <person name="Nouioui I."/>
        </authorList>
    </citation>
    <scope>NUCLEOTIDE SEQUENCE</scope>
    <source>
        <strain evidence="1">DSM 40473</strain>
    </source>
</reference>
<organism evidence="1 2">
    <name type="scientific">Streptomyces hesseae</name>
    <dbReference type="NCBI Taxonomy" id="3075519"/>
    <lineage>
        <taxon>Bacteria</taxon>
        <taxon>Bacillati</taxon>
        <taxon>Actinomycetota</taxon>
        <taxon>Actinomycetes</taxon>
        <taxon>Kitasatosporales</taxon>
        <taxon>Streptomycetaceae</taxon>
        <taxon>Streptomyces</taxon>
    </lineage>
</organism>
<dbReference type="RefSeq" id="WP_311613231.1">
    <property type="nucleotide sequence ID" value="NZ_JAVRFI010000015.1"/>
</dbReference>
<evidence type="ECO:0000313" key="1">
    <source>
        <dbReference type="EMBL" id="MDT0451743.1"/>
    </source>
</evidence>
<comment type="caution">
    <text evidence="1">The sequence shown here is derived from an EMBL/GenBank/DDBJ whole genome shotgun (WGS) entry which is preliminary data.</text>
</comment>
<dbReference type="EMBL" id="JAVRFI010000015">
    <property type="protein sequence ID" value="MDT0451743.1"/>
    <property type="molecule type" value="Genomic_DNA"/>
</dbReference>
<evidence type="ECO:0000313" key="2">
    <source>
        <dbReference type="Proteomes" id="UP001180531"/>
    </source>
</evidence>
<sequence length="171" mass="19208">MEVESLREMIARLMEKRAQEVAEDPTIYSPMKLRPPATQEQLVELEGLVGQALEPRYREFLSISDGLENFHFEMPVLGCQDWPDSSALARAQSFFELILDMGTPEDEGLPSTARLVPVSVDEDETTGIFMIDAQGVIAERFWWVGDGSSLLFPDFADVISYVVDPASYLSR</sequence>
<proteinExistence type="predicted"/>